<dbReference type="AlphaFoldDB" id="A0A9N9NR65"/>
<dbReference type="InterPro" id="IPR029058">
    <property type="entry name" value="AB_hydrolase_fold"/>
</dbReference>
<dbReference type="PANTHER" id="PTHR34043">
    <property type="entry name" value="ALPHA/BETA-HYDROLASES SUPERFAMILY PROTEIN"/>
    <property type="match status" value="1"/>
</dbReference>
<feature type="domain" description="Lipase-like C-terminal" evidence="6">
    <location>
        <begin position="55"/>
        <end position="224"/>
    </location>
</feature>
<keyword evidence="2" id="KW-0964">Secreted</keyword>
<keyword evidence="4" id="KW-0378">Hydrolase</keyword>
<evidence type="ECO:0000259" key="6">
    <source>
        <dbReference type="Pfam" id="PF24708"/>
    </source>
</evidence>
<reference evidence="7" key="1">
    <citation type="submission" date="2021-06" db="EMBL/GenBank/DDBJ databases">
        <authorList>
            <person name="Kallberg Y."/>
            <person name="Tangrot J."/>
            <person name="Rosling A."/>
        </authorList>
    </citation>
    <scope>NUCLEOTIDE SEQUENCE</scope>
    <source>
        <strain evidence="7">CL551</strain>
    </source>
</reference>
<dbReference type="GO" id="GO:0006629">
    <property type="term" value="P:lipid metabolic process"/>
    <property type="evidence" value="ECO:0007669"/>
    <property type="project" value="UniProtKB-KW"/>
</dbReference>
<evidence type="ECO:0000256" key="2">
    <source>
        <dbReference type="ARBA" id="ARBA00022525"/>
    </source>
</evidence>
<dbReference type="SUPFAM" id="SSF53474">
    <property type="entry name" value="alpha/beta-Hydrolases"/>
    <property type="match status" value="1"/>
</dbReference>
<dbReference type="GO" id="GO:0016787">
    <property type="term" value="F:hydrolase activity"/>
    <property type="evidence" value="ECO:0007669"/>
    <property type="project" value="UniProtKB-KW"/>
</dbReference>
<protein>
    <submittedName>
        <fullName evidence="7">2319_t:CDS:1</fullName>
    </submittedName>
</protein>
<dbReference type="Proteomes" id="UP000789342">
    <property type="component" value="Unassembled WGS sequence"/>
</dbReference>
<accession>A0A9N9NR65</accession>
<dbReference type="PANTHER" id="PTHR34043:SF3">
    <property type="entry name" value="ALPHA_BETA-HYDROLASES SUPERFAMILY PROTEIN"/>
    <property type="match status" value="1"/>
</dbReference>
<dbReference type="GO" id="GO:0005576">
    <property type="term" value="C:extracellular region"/>
    <property type="evidence" value="ECO:0007669"/>
    <property type="project" value="UniProtKB-SubCell"/>
</dbReference>
<evidence type="ECO:0000313" key="8">
    <source>
        <dbReference type="Proteomes" id="UP000789342"/>
    </source>
</evidence>
<proteinExistence type="predicted"/>
<keyword evidence="3" id="KW-0732">Signal</keyword>
<keyword evidence="8" id="KW-1185">Reference proteome</keyword>
<organism evidence="7 8">
    <name type="scientific">Acaulospora morrowiae</name>
    <dbReference type="NCBI Taxonomy" id="94023"/>
    <lineage>
        <taxon>Eukaryota</taxon>
        <taxon>Fungi</taxon>
        <taxon>Fungi incertae sedis</taxon>
        <taxon>Mucoromycota</taxon>
        <taxon>Glomeromycotina</taxon>
        <taxon>Glomeromycetes</taxon>
        <taxon>Diversisporales</taxon>
        <taxon>Acaulosporaceae</taxon>
        <taxon>Acaulospora</taxon>
    </lineage>
</organism>
<name>A0A9N9NR65_9GLOM</name>
<dbReference type="Pfam" id="PF24708">
    <property type="entry name" value="Lip_C"/>
    <property type="match status" value="1"/>
</dbReference>
<evidence type="ECO:0000256" key="1">
    <source>
        <dbReference type="ARBA" id="ARBA00004613"/>
    </source>
</evidence>
<feature type="non-terminal residue" evidence="7">
    <location>
        <position position="1"/>
    </location>
</feature>
<feature type="non-terminal residue" evidence="7">
    <location>
        <position position="231"/>
    </location>
</feature>
<dbReference type="EMBL" id="CAJVPV010038157">
    <property type="protein sequence ID" value="CAG8756184.1"/>
    <property type="molecule type" value="Genomic_DNA"/>
</dbReference>
<comment type="subcellular location">
    <subcellularLocation>
        <location evidence="1">Secreted</location>
    </subcellularLocation>
</comment>
<keyword evidence="5" id="KW-0443">Lipid metabolism</keyword>
<dbReference type="InterPro" id="IPR056304">
    <property type="entry name" value="Lip-like_C"/>
</dbReference>
<dbReference type="OrthoDB" id="206848at2759"/>
<sequence length="231" mass="26113">PQNTPINFDQDESDIPYLAEVDQGGSVYRAMPLESYCQEEEQPPKDVQFFLDGENKDKVVLVPGLFGYDTLEITLPFRSGTTWTIADYWSDVREVIDDPFIVSPSSFGSVHDRAVEIYYQIKGGRVDYGLRHSHQFGHKQHGATYEGLIPDWSPENPIVLIDYSMFPTIYYFPLFTTTHIGKGYGATTALHLQNLLMTNFFGQHTSGKMIKGVICLSTPHRGSTLPYYLGL</sequence>
<gene>
    <name evidence="7" type="ORF">AMORRO_LOCUS15609</name>
</gene>
<evidence type="ECO:0000256" key="4">
    <source>
        <dbReference type="ARBA" id="ARBA00022801"/>
    </source>
</evidence>
<comment type="caution">
    <text evidence="7">The sequence shown here is derived from an EMBL/GenBank/DDBJ whole genome shotgun (WGS) entry which is preliminary data.</text>
</comment>
<evidence type="ECO:0000313" key="7">
    <source>
        <dbReference type="EMBL" id="CAG8756184.1"/>
    </source>
</evidence>
<evidence type="ECO:0000256" key="5">
    <source>
        <dbReference type="ARBA" id="ARBA00023098"/>
    </source>
</evidence>
<dbReference type="Gene3D" id="3.40.50.1820">
    <property type="entry name" value="alpha/beta hydrolase"/>
    <property type="match status" value="1"/>
</dbReference>
<evidence type="ECO:0000256" key="3">
    <source>
        <dbReference type="ARBA" id="ARBA00022729"/>
    </source>
</evidence>